<sequence length="183" mass="20394">MTWLESRPPERIAGDGVVLQRAHADHIDGLVEAVQESLPELQRWMPWAIDDYGPAEAREWQQGCDDQWPAGGGFAYVILEDDRIVGTVGLINRLEPGWLEIGYWVRTPSTGKRLARRATAALIEATRTHLPEVEGVAIHHAVGNDASRSVPIGLDFVYVGESEPTPDRPFQQVTEAVWRLPLL</sequence>
<organism evidence="2 3">
    <name type="scientific">Euzebya pacifica</name>
    <dbReference type="NCBI Taxonomy" id="1608957"/>
    <lineage>
        <taxon>Bacteria</taxon>
        <taxon>Bacillati</taxon>
        <taxon>Actinomycetota</taxon>
        <taxon>Nitriliruptoria</taxon>
        <taxon>Euzebyales</taxon>
    </lineage>
</organism>
<dbReference type="PANTHER" id="PTHR43441:SF3">
    <property type="entry name" value="ACETYLTRANSFERASE"/>
    <property type="match status" value="1"/>
</dbReference>
<dbReference type="Pfam" id="PF13302">
    <property type="entry name" value="Acetyltransf_3"/>
    <property type="match status" value="1"/>
</dbReference>
<dbReference type="InterPro" id="IPR000182">
    <property type="entry name" value="GNAT_dom"/>
</dbReference>
<dbReference type="InterPro" id="IPR016181">
    <property type="entry name" value="Acyl_CoA_acyltransferase"/>
</dbReference>
<accession>A0A346Y5G1</accession>
<reference evidence="2 3" key="1">
    <citation type="submission" date="2018-09" db="EMBL/GenBank/DDBJ databases">
        <title>Complete genome sequence of Euzebya sp. DY32-46 isolated from seawater of Pacific Ocean.</title>
        <authorList>
            <person name="Xu L."/>
            <person name="Wu Y.-H."/>
            <person name="Xu X.-W."/>
        </authorList>
    </citation>
    <scope>NUCLEOTIDE SEQUENCE [LARGE SCALE GENOMIC DNA]</scope>
    <source>
        <strain evidence="2 3">DY32-46</strain>
    </source>
</reference>
<protein>
    <submittedName>
        <fullName evidence="2">GCN5-related N-acetyltransferase</fullName>
    </submittedName>
</protein>
<evidence type="ECO:0000313" key="3">
    <source>
        <dbReference type="Proteomes" id="UP000264006"/>
    </source>
</evidence>
<name>A0A346Y5G1_9ACTN</name>
<dbReference type="KEGG" id="euz:DVS28_a5052"/>
<dbReference type="EMBL" id="CP031165">
    <property type="protein sequence ID" value="AXV09708.1"/>
    <property type="molecule type" value="Genomic_DNA"/>
</dbReference>
<dbReference type="GO" id="GO:1990189">
    <property type="term" value="F:protein N-terminal-serine acetyltransferase activity"/>
    <property type="evidence" value="ECO:0007669"/>
    <property type="project" value="TreeGrafter"/>
</dbReference>
<dbReference type="Proteomes" id="UP000264006">
    <property type="component" value="Chromosome"/>
</dbReference>
<evidence type="ECO:0000313" key="2">
    <source>
        <dbReference type="EMBL" id="AXV09708.1"/>
    </source>
</evidence>
<dbReference type="InterPro" id="IPR051908">
    <property type="entry name" value="Ribosomal_N-acetyltransferase"/>
</dbReference>
<gene>
    <name evidence="2" type="ORF">DVS28_a5052</name>
</gene>
<keyword evidence="3" id="KW-1185">Reference proteome</keyword>
<evidence type="ECO:0000259" key="1">
    <source>
        <dbReference type="PROSITE" id="PS51186"/>
    </source>
</evidence>
<dbReference type="PROSITE" id="PS51186">
    <property type="entry name" value="GNAT"/>
    <property type="match status" value="1"/>
</dbReference>
<dbReference type="AlphaFoldDB" id="A0A346Y5G1"/>
<dbReference type="GO" id="GO:0008999">
    <property type="term" value="F:protein-N-terminal-alanine acetyltransferase activity"/>
    <property type="evidence" value="ECO:0007669"/>
    <property type="project" value="TreeGrafter"/>
</dbReference>
<dbReference type="GO" id="GO:0005737">
    <property type="term" value="C:cytoplasm"/>
    <property type="evidence" value="ECO:0007669"/>
    <property type="project" value="TreeGrafter"/>
</dbReference>
<keyword evidence="2" id="KW-0808">Transferase</keyword>
<dbReference type="Gene3D" id="3.40.630.30">
    <property type="match status" value="1"/>
</dbReference>
<proteinExistence type="predicted"/>
<feature type="domain" description="N-acetyltransferase" evidence="1">
    <location>
        <begin position="28"/>
        <end position="183"/>
    </location>
</feature>
<dbReference type="SUPFAM" id="SSF55729">
    <property type="entry name" value="Acyl-CoA N-acyltransferases (Nat)"/>
    <property type="match status" value="1"/>
</dbReference>
<dbReference type="PANTHER" id="PTHR43441">
    <property type="entry name" value="RIBOSOMAL-PROTEIN-SERINE ACETYLTRANSFERASE"/>
    <property type="match status" value="1"/>
</dbReference>